<evidence type="ECO:0000256" key="1">
    <source>
        <dbReference type="ARBA" id="ARBA00022490"/>
    </source>
</evidence>
<dbReference type="Gene3D" id="3.30.300.20">
    <property type="match status" value="1"/>
</dbReference>
<dbReference type="InterPro" id="IPR038247">
    <property type="entry name" value="Jag_N_dom_sf"/>
</dbReference>
<dbReference type="CDD" id="cd02644">
    <property type="entry name" value="R3H_jag"/>
    <property type="match status" value="1"/>
</dbReference>
<dbReference type="SMART" id="SM01245">
    <property type="entry name" value="Jag_N"/>
    <property type="match status" value="1"/>
</dbReference>
<evidence type="ECO:0000256" key="5">
    <source>
        <dbReference type="ARBA" id="ARBA00023316"/>
    </source>
</evidence>
<dbReference type="InterPro" id="IPR032782">
    <property type="entry name" value="KhpB_N"/>
</dbReference>
<dbReference type="Gene3D" id="3.30.1370.50">
    <property type="entry name" value="R3H-like domain"/>
    <property type="match status" value="1"/>
</dbReference>
<evidence type="ECO:0000256" key="4">
    <source>
        <dbReference type="ARBA" id="ARBA00023186"/>
    </source>
</evidence>
<dbReference type="SUPFAM" id="SSF82708">
    <property type="entry name" value="R3H domain"/>
    <property type="match status" value="1"/>
</dbReference>
<evidence type="ECO:0000256" key="6">
    <source>
        <dbReference type="HAMAP-Rule" id="MF_00867"/>
    </source>
</evidence>
<name>A0ABV3X7D4_9FIRM</name>
<dbReference type="Gene3D" id="3.30.30.80">
    <property type="entry name" value="probable RNA-binding protein from clostridium symbiosum atcc 14940"/>
    <property type="match status" value="1"/>
</dbReference>
<evidence type="ECO:0000313" key="9">
    <source>
        <dbReference type="EMBL" id="MEX5286116.1"/>
    </source>
</evidence>
<evidence type="ECO:0000256" key="7">
    <source>
        <dbReference type="SAM" id="MobiDB-lite"/>
    </source>
</evidence>
<keyword evidence="3 6" id="KW-0133">Cell shape</keyword>
<dbReference type="Pfam" id="PF13083">
    <property type="entry name" value="KH_KhpA-B"/>
    <property type="match status" value="1"/>
</dbReference>
<feature type="domain" description="R3H" evidence="8">
    <location>
        <begin position="226"/>
        <end position="292"/>
    </location>
</feature>
<dbReference type="NCBIfam" id="NF041568">
    <property type="entry name" value="Jag_EloR"/>
    <property type="match status" value="1"/>
</dbReference>
<dbReference type="HAMAP" id="MF_00867">
    <property type="entry name" value="KhpB"/>
    <property type="match status" value="1"/>
</dbReference>
<evidence type="ECO:0000256" key="3">
    <source>
        <dbReference type="ARBA" id="ARBA00022960"/>
    </source>
</evidence>
<feature type="region of interest" description="Jag_N domain" evidence="6">
    <location>
        <begin position="6"/>
        <end position="56"/>
    </location>
</feature>
<keyword evidence="2 6" id="KW-0694">RNA-binding</keyword>
<keyword evidence="1 6" id="KW-0963">Cytoplasm</keyword>
<comment type="similarity">
    <text evidence="6">Belongs to the KhpB RNA-binding protein family.</text>
</comment>
<keyword evidence="5 6" id="KW-0961">Cell wall biogenesis/degradation</keyword>
<comment type="subcellular location">
    <subcellularLocation>
        <location evidence="6">Cytoplasm</location>
    </subcellularLocation>
</comment>
<dbReference type="Proteomes" id="UP001559623">
    <property type="component" value="Unassembled WGS sequence"/>
</dbReference>
<dbReference type="EMBL" id="JARVLH010000008">
    <property type="protein sequence ID" value="MEX5286116.1"/>
    <property type="molecule type" value="Genomic_DNA"/>
</dbReference>
<dbReference type="InterPro" id="IPR001374">
    <property type="entry name" value="R3H_dom"/>
</dbReference>
<dbReference type="InterPro" id="IPR036867">
    <property type="entry name" value="R3H_dom_sf"/>
</dbReference>
<dbReference type="Pfam" id="PF01424">
    <property type="entry name" value="R3H"/>
    <property type="match status" value="1"/>
</dbReference>
<comment type="subunit">
    <text evidence="6">Forms a complex with KhpA.</text>
</comment>
<comment type="domain">
    <text evidence="6">Has an N-terminal Jag-N domain and 2 RNA-binding domains (KH and R3H).</text>
</comment>
<dbReference type="PROSITE" id="PS51061">
    <property type="entry name" value="R3H"/>
    <property type="match status" value="1"/>
</dbReference>
<dbReference type="InterPro" id="IPR039247">
    <property type="entry name" value="KhpB"/>
</dbReference>
<protein>
    <recommendedName>
        <fullName evidence="6">RNA-binding protein KhpB</fullName>
    </recommendedName>
    <alternativeName>
        <fullName evidence="6">RNA-binding protein EloR</fullName>
    </alternativeName>
</protein>
<accession>A0ABV3X7D4</accession>
<evidence type="ECO:0000256" key="2">
    <source>
        <dbReference type="ARBA" id="ARBA00022884"/>
    </source>
</evidence>
<reference evidence="9 10" key="1">
    <citation type="submission" date="2023-04" db="EMBL/GenBank/DDBJ databases">
        <title>Genome Sequence of Selenomonas sputigena ATCC 33150.</title>
        <authorList>
            <person name="Miller D.P."/>
            <person name="Anvari S."/>
            <person name="Polson S.W."/>
            <person name="Macdonald M."/>
            <person name="Mcdowell J.V."/>
        </authorList>
    </citation>
    <scope>NUCLEOTIDE SEQUENCE [LARGE SCALE GENOMIC DNA]</scope>
    <source>
        <strain evidence="9 10">ATCC 33150</strain>
    </source>
</reference>
<dbReference type="InterPro" id="IPR038008">
    <property type="entry name" value="Jag_KH"/>
</dbReference>
<keyword evidence="10" id="KW-1185">Reference proteome</keyword>
<evidence type="ECO:0000259" key="8">
    <source>
        <dbReference type="PROSITE" id="PS51061"/>
    </source>
</evidence>
<evidence type="ECO:0000313" key="10">
    <source>
        <dbReference type="Proteomes" id="UP001559623"/>
    </source>
</evidence>
<comment type="function">
    <text evidence="6">A probable RNA chaperone. Forms a complex with KhpA which binds to cellular RNA and controls its expression. Plays a role in peptidoglycan (PG) homeostasis and cell length regulation.</text>
</comment>
<feature type="compositionally biased region" description="Basic and acidic residues" evidence="7">
    <location>
        <begin position="106"/>
        <end position="124"/>
    </location>
</feature>
<dbReference type="PANTHER" id="PTHR35800:SF1">
    <property type="entry name" value="RNA-BINDING PROTEIN KHPB"/>
    <property type="match status" value="1"/>
</dbReference>
<dbReference type="CDD" id="cd02414">
    <property type="entry name" value="KH-II_Jag"/>
    <property type="match status" value="1"/>
</dbReference>
<dbReference type="Pfam" id="PF14804">
    <property type="entry name" value="Jag_N"/>
    <property type="match status" value="1"/>
</dbReference>
<dbReference type="InterPro" id="IPR015946">
    <property type="entry name" value="KH_dom-like_a/b"/>
</dbReference>
<dbReference type="InterPro" id="IPR034079">
    <property type="entry name" value="R3H_KhpB"/>
</dbReference>
<dbReference type="SMART" id="SM00393">
    <property type="entry name" value="R3H"/>
    <property type="match status" value="1"/>
</dbReference>
<keyword evidence="4 6" id="KW-0143">Chaperone</keyword>
<organism evidence="9 10">
    <name type="scientific">Selenomonas sputigena</name>
    <dbReference type="NCBI Taxonomy" id="69823"/>
    <lineage>
        <taxon>Bacteria</taxon>
        <taxon>Bacillati</taxon>
        <taxon>Bacillota</taxon>
        <taxon>Negativicutes</taxon>
        <taxon>Selenomonadales</taxon>
        <taxon>Selenomonadaceae</taxon>
        <taxon>Selenomonas</taxon>
    </lineage>
</organism>
<proteinExistence type="inferred from homology"/>
<comment type="caution">
    <text evidence="9">The sequence shown here is derived from an EMBL/GenBank/DDBJ whole genome shotgun (WGS) entry which is preliminary data.</text>
</comment>
<feature type="compositionally biased region" description="Basic and acidic residues" evidence="7">
    <location>
        <begin position="63"/>
        <end position="75"/>
    </location>
</feature>
<dbReference type="RefSeq" id="WP_368847838.1">
    <property type="nucleotide sequence ID" value="NZ_CP194411.1"/>
</dbReference>
<feature type="region of interest" description="Disordered" evidence="7">
    <location>
        <begin position="58"/>
        <end position="138"/>
    </location>
</feature>
<sequence>MADFVEKSGSTVEEAIEAALSALHIQRADGIIEVLEEPSRGFLGLIGKRPARVRVTPKAIPLPEEKEAEQTEKAPVDGANESGEAIKPAAEESFAGNAQEEPAAEEAAKEREEPSARKMAEEAPRSFAGSEKSRAPVDPDAADAILGKAENFLGQIFRAMELKVGMERKVQQSHVELNLSGHNLGILIGKHGQTLDALQYLVNLAANQGMTEERVRILLDIEGYRSRREETLRHLAARLAERCCRTNQRIVLEPMNRHERKIIHMALQENRRVLTYSAGDEPFRKVVIEPKHRVSRMDGQMAEEDY</sequence>
<gene>
    <name evidence="9" type="primary">jag</name>
    <name evidence="6" type="synonym">eloR</name>
    <name evidence="6" type="synonym">khpB</name>
    <name evidence="9" type="ORF">QCO44_10890</name>
</gene>
<dbReference type="PANTHER" id="PTHR35800">
    <property type="entry name" value="PROTEIN JAG"/>
    <property type="match status" value="1"/>
</dbReference>